<dbReference type="Proteomes" id="UP001189624">
    <property type="component" value="Chromosome 1"/>
</dbReference>
<evidence type="ECO:0000313" key="2">
    <source>
        <dbReference type="EMBL" id="CAJ1914778.1"/>
    </source>
</evidence>
<evidence type="ECO:0000313" key="3">
    <source>
        <dbReference type="Proteomes" id="UP001189624"/>
    </source>
</evidence>
<organism evidence="2 3">
    <name type="scientific">Sphenostylis stenocarpa</name>
    <dbReference type="NCBI Taxonomy" id="92480"/>
    <lineage>
        <taxon>Eukaryota</taxon>
        <taxon>Viridiplantae</taxon>
        <taxon>Streptophyta</taxon>
        <taxon>Embryophyta</taxon>
        <taxon>Tracheophyta</taxon>
        <taxon>Spermatophyta</taxon>
        <taxon>Magnoliopsida</taxon>
        <taxon>eudicotyledons</taxon>
        <taxon>Gunneridae</taxon>
        <taxon>Pentapetalae</taxon>
        <taxon>rosids</taxon>
        <taxon>fabids</taxon>
        <taxon>Fabales</taxon>
        <taxon>Fabaceae</taxon>
        <taxon>Papilionoideae</taxon>
        <taxon>50 kb inversion clade</taxon>
        <taxon>NPAAA clade</taxon>
        <taxon>indigoferoid/millettioid clade</taxon>
        <taxon>Phaseoleae</taxon>
        <taxon>Sphenostylis</taxon>
    </lineage>
</organism>
<gene>
    <name evidence="2" type="ORF">AYBTSS11_LOCUS3559</name>
</gene>
<evidence type="ECO:0000256" key="1">
    <source>
        <dbReference type="SAM" id="SignalP"/>
    </source>
</evidence>
<protein>
    <submittedName>
        <fullName evidence="2">Uncharacterized protein</fullName>
    </submittedName>
</protein>
<dbReference type="Gramene" id="rna-AYBTSS11_LOCUS3559">
    <property type="protein sequence ID" value="CAJ1914778.1"/>
    <property type="gene ID" value="gene-AYBTSS11_LOCUS3559"/>
</dbReference>
<feature type="signal peptide" evidence="1">
    <location>
        <begin position="1"/>
        <end position="18"/>
    </location>
</feature>
<dbReference type="EMBL" id="OY731398">
    <property type="protein sequence ID" value="CAJ1914778.1"/>
    <property type="molecule type" value="Genomic_DNA"/>
</dbReference>
<feature type="chain" id="PRO_5041721127" evidence="1">
    <location>
        <begin position="19"/>
        <end position="55"/>
    </location>
</feature>
<keyword evidence="1" id="KW-0732">Signal</keyword>
<accession>A0AA86RYH6</accession>
<keyword evidence="3" id="KW-1185">Reference proteome</keyword>
<name>A0AA86RYH6_9FABA</name>
<reference evidence="2" key="1">
    <citation type="submission" date="2023-10" db="EMBL/GenBank/DDBJ databases">
        <authorList>
            <person name="Domelevo Entfellner J.-B."/>
        </authorList>
    </citation>
    <scope>NUCLEOTIDE SEQUENCE</scope>
</reference>
<sequence>MLSRAFLFLGMLISKEFGDMLMLQEMHDAPQTVSNYRQLSLANIWNETLTKCPER</sequence>
<proteinExistence type="predicted"/>
<dbReference type="AlphaFoldDB" id="A0AA86RYH6"/>